<keyword evidence="6 12" id="KW-0548">Nucleotidyltransferase</keyword>
<organism evidence="12 13">
    <name type="scientific">Peptostreptococcus porci</name>
    <dbReference type="NCBI Taxonomy" id="2652282"/>
    <lineage>
        <taxon>Bacteria</taxon>
        <taxon>Bacillati</taxon>
        <taxon>Bacillota</taxon>
        <taxon>Clostridia</taxon>
        <taxon>Peptostreptococcales</taxon>
        <taxon>Peptostreptococcaceae</taxon>
        <taxon>Peptostreptococcus</taxon>
    </lineage>
</organism>
<dbReference type="Pfam" id="PF14579">
    <property type="entry name" value="HHH_6"/>
    <property type="match status" value="1"/>
</dbReference>
<evidence type="ECO:0000256" key="3">
    <source>
        <dbReference type="ARBA" id="ARBA00012417"/>
    </source>
</evidence>
<dbReference type="InterPro" id="IPR041931">
    <property type="entry name" value="DNA_pol3_alpha_thumb_dom"/>
</dbReference>
<dbReference type="AlphaFoldDB" id="A0A6N7XE44"/>
<dbReference type="Gene3D" id="3.20.20.140">
    <property type="entry name" value="Metal-dependent hydrolases"/>
    <property type="match status" value="1"/>
</dbReference>
<sequence length="1228" mass="140253">MNVEKGNEIYQDIDTDEKYNEIHQDIDNNEIHHDDIDNNEKKDFCHLHVHTEYSLLDGFSRLDWLIPRIKELGMSSCAITDHGSMFGVVDFYKKCKKNGIKPIIGCEVYVAPRSMSEKDPMIDKYSSHLILLAENNDGYKNLIKIVSDSYTEGFYYKPRTDKEQLRKYSDGIICLSACLNGEIPKALMARDYELAKKLSIEYRGIFGKDNFFLELQDHNLFEDKEVNAGLLKLSKELDIPLVATNDSHYVRREDSENHDILLCIQMQKIVDDPTRMKFPNDEFYLKSRAEMEELFSFAPESIDNTLKIAERCNVEFDFNTYHIPSFEVPDGMTALDYMRKLCYLGLEDRYGTNVDDEIKERLDYEIDVIANMGYIEYFLIVWDFINFAKSNNIIVGPGRGSAAGSIVAYTLKITDIDPIKYNLLFERFLNPERVTMPDIDIDFCYERREEVIEYVKDKYGSDHVAQIITFGTMGAKLAIRDVGRVLDIPYNKVDSIAKEIPFSLGMTIDKAFDENPNLEKLYDNDGDVKRIIDISKKLEGMLRHASTHAAGVVISKNPVYEYVPLYRNQDSITTQFTMTTLEELGLLKMDFLGLRTLTVIRDTLDLIELNRESKGYTEKIDFSRMEYDDPKVYEQLSLGNTMGVFQLESAGMRSFMKQLKPSSFEDIVAGISLYRPGPMESIPKYVNCKHNPSEVTYLHEKLKPILDVTYGCLVYQEQVMQVVRELGGYSFGRSDLVRRAMSKKKMDVMEEERQYFIHGKLDENDDIEIAGCVRNGVPEDVANQIFDEMIDFAKYAFNKSHAAAYGVLAYETAYLKVHYPVEFMAALMTSVMGNTDKVVEYIGECEAIGIKVLPPDINKSFSKFSVDGDNIRFGLAAVKNVGASVIDNIVSERNKNGEFTDLSDMIKRLDAKYTNKRVIESLIKGGAFDTTGQNRATLLYNFESVLESVSKSRKNNIEGQISMFDLFAGDTVDDSMMSTSSNLTFREELKDKIKLDMEKEVLGIYVSGHPLSEYKEILTKRASINTLMINSLKEEPEKLLELNNSEQIIGGIIVAKKVLSTKKNQLMAFLELEDLYGKIDLVAFPNELEKYTDLLREDKFVLVKGRISVRGDDMVSLNITEIKAIDDESEFSTQKKYNTNRSAITQNIGTGKKVFLRIDSMSNKELINKIYSIINTNRGTDEVVIFPVDENANGSKITYKLKGMGVYADEGFEEELQKILEKNDIVIK</sequence>
<dbReference type="SUPFAM" id="SSF89550">
    <property type="entry name" value="PHP domain-like"/>
    <property type="match status" value="1"/>
</dbReference>
<dbReference type="InterPro" id="IPR029460">
    <property type="entry name" value="DNAPol_HHH"/>
</dbReference>
<keyword evidence="13" id="KW-1185">Reference proteome</keyword>
<dbReference type="NCBIfam" id="NF004226">
    <property type="entry name" value="PRK05673.1"/>
    <property type="match status" value="1"/>
</dbReference>
<dbReference type="GO" id="GO:0003676">
    <property type="term" value="F:nucleic acid binding"/>
    <property type="evidence" value="ECO:0007669"/>
    <property type="project" value="InterPro"/>
</dbReference>
<keyword evidence="8" id="KW-0239">DNA-directed DNA polymerase</keyword>
<protein>
    <recommendedName>
        <fullName evidence="4">DNA polymerase III subunit alpha</fullName>
        <ecNumber evidence="3">2.7.7.7</ecNumber>
    </recommendedName>
</protein>
<dbReference type="Pfam" id="PF01336">
    <property type="entry name" value="tRNA_anti-codon"/>
    <property type="match status" value="1"/>
</dbReference>
<dbReference type="InterPro" id="IPR016195">
    <property type="entry name" value="Pol/histidinol_Pase-like"/>
</dbReference>
<keyword evidence="5 12" id="KW-0808">Transferase</keyword>
<dbReference type="InterPro" id="IPR004805">
    <property type="entry name" value="DnaE2/DnaE/PolC"/>
</dbReference>
<dbReference type="GO" id="GO:0003887">
    <property type="term" value="F:DNA-directed DNA polymerase activity"/>
    <property type="evidence" value="ECO:0007669"/>
    <property type="project" value="UniProtKB-KW"/>
</dbReference>
<dbReference type="GO" id="GO:0006260">
    <property type="term" value="P:DNA replication"/>
    <property type="evidence" value="ECO:0007669"/>
    <property type="project" value="UniProtKB-KW"/>
</dbReference>
<dbReference type="InterPro" id="IPR004013">
    <property type="entry name" value="PHP_dom"/>
</dbReference>
<dbReference type="PANTHER" id="PTHR32294:SF0">
    <property type="entry name" value="DNA POLYMERASE III SUBUNIT ALPHA"/>
    <property type="match status" value="1"/>
</dbReference>
<dbReference type="EMBL" id="VUNE01000001">
    <property type="protein sequence ID" value="MST61567.1"/>
    <property type="molecule type" value="Genomic_DNA"/>
</dbReference>
<evidence type="ECO:0000256" key="7">
    <source>
        <dbReference type="ARBA" id="ARBA00022705"/>
    </source>
</evidence>
<dbReference type="CDD" id="cd04485">
    <property type="entry name" value="DnaE_OBF"/>
    <property type="match status" value="1"/>
</dbReference>
<evidence type="ECO:0000256" key="6">
    <source>
        <dbReference type="ARBA" id="ARBA00022695"/>
    </source>
</evidence>
<dbReference type="Pfam" id="PF07733">
    <property type="entry name" value="DNA_pol3_alpha"/>
    <property type="match status" value="1"/>
</dbReference>
<dbReference type="GO" id="GO:0008408">
    <property type="term" value="F:3'-5' exonuclease activity"/>
    <property type="evidence" value="ECO:0007669"/>
    <property type="project" value="InterPro"/>
</dbReference>
<name>A0A6N7XE44_9FIRM</name>
<dbReference type="Gene3D" id="1.10.10.1600">
    <property type="entry name" value="Bacterial DNA polymerase III alpha subunit, thumb domain"/>
    <property type="match status" value="1"/>
</dbReference>
<feature type="domain" description="Polymerase/histidinol phosphatase N-terminal" evidence="11">
    <location>
        <begin position="45"/>
        <end position="112"/>
    </location>
</feature>
<evidence type="ECO:0000256" key="8">
    <source>
        <dbReference type="ARBA" id="ARBA00022932"/>
    </source>
</evidence>
<dbReference type="PANTHER" id="PTHR32294">
    <property type="entry name" value="DNA POLYMERASE III SUBUNIT ALPHA"/>
    <property type="match status" value="1"/>
</dbReference>
<comment type="function">
    <text evidence="9">DNA polymerase III is a complex, multichain enzyme responsible for most of the replicative synthesis in bacteria. This DNA polymerase also exhibits 3' to 5' exonuclease activity. The alpha chain is the DNA polymerase.</text>
</comment>
<dbReference type="InterPro" id="IPR004365">
    <property type="entry name" value="NA-bd_OB_tRNA"/>
</dbReference>
<comment type="subcellular location">
    <subcellularLocation>
        <location evidence="1">Cytoplasm</location>
    </subcellularLocation>
</comment>
<dbReference type="RefSeq" id="WP_154536995.1">
    <property type="nucleotide sequence ID" value="NZ_VUNE01000001.1"/>
</dbReference>
<dbReference type="InterPro" id="IPR003141">
    <property type="entry name" value="Pol/His_phosphatase_N"/>
</dbReference>
<dbReference type="Proteomes" id="UP000440713">
    <property type="component" value="Unassembled WGS sequence"/>
</dbReference>
<comment type="catalytic activity">
    <reaction evidence="10">
        <text>DNA(n) + a 2'-deoxyribonucleoside 5'-triphosphate = DNA(n+1) + diphosphate</text>
        <dbReference type="Rhea" id="RHEA:22508"/>
        <dbReference type="Rhea" id="RHEA-COMP:17339"/>
        <dbReference type="Rhea" id="RHEA-COMP:17340"/>
        <dbReference type="ChEBI" id="CHEBI:33019"/>
        <dbReference type="ChEBI" id="CHEBI:61560"/>
        <dbReference type="ChEBI" id="CHEBI:173112"/>
        <dbReference type="EC" id="2.7.7.7"/>
    </reaction>
</comment>
<evidence type="ECO:0000256" key="10">
    <source>
        <dbReference type="ARBA" id="ARBA00049244"/>
    </source>
</evidence>
<evidence type="ECO:0000256" key="5">
    <source>
        <dbReference type="ARBA" id="ARBA00022679"/>
    </source>
</evidence>
<evidence type="ECO:0000313" key="13">
    <source>
        <dbReference type="Proteomes" id="UP000440713"/>
    </source>
</evidence>
<comment type="caution">
    <text evidence="12">The sequence shown here is derived from an EMBL/GenBank/DDBJ whole genome shotgun (WGS) entry which is preliminary data.</text>
</comment>
<dbReference type="CDD" id="cd12113">
    <property type="entry name" value="PHP_PolIIIA_DnaE3"/>
    <property type="match status" value="1"/>
</dbReference>
<evidence type="ECO:0000256" key="1">
    <source>
        <dbReference type="ARBA" id="ARBA00004496"/>
    </source>
</evidence>
<dbReference type="InterPro" id="IPR012340">
    <property type="entry name" value="NA-bd_OB-fold"/>
</dbReference>
<evidence type="ECO:0000256" key="9">
    <source>
        <dbReference type="ARBA" id="ARBA00025611"/>
    </source>
</evidence>
<dbReference type="InterPro" id="IPR040982">
    <property type="entry name" value="DNA_pol3_finger"/>
</dbReference>
<dbReference type="Pfam" id="PF17657">
    <property type="entry name" value="DNA_pol3_finger"/>
    <property type="match status" value="1"/>
</dbReference>
<evidence type="ECO:0000256" key="4">
    <source>
        <dbReference type="ARBA" id="ARBA00019114"/>
    </source>
</evidence>
<dbReference type="GO" id="GO:0005737">
    <property type="term" value="C:cytoplasm"/>
    <property type="evidence" value="ECO:0007669"/>
    <property type="project" value="UniProtKB-SubCell"/>
</dbReference>
<dbReference type="InterPro" id="IPR011708">
    <property type="entry name" value="DNA_pol3_alpha_NTPase_dom"/>
</dbReference>
<dbReference type="Gene3D" id="2.40.50.140">
    <property type="entry name" value="Nucleic acid-binding proteins"/>
    <property type="match status" value="1"/>
</dbReference>
<proteinExistence type="inferred from homology"/>
<evidence type="ECO:0000256" key="2">
    <source>
        <dbReference type="ARBA" id="ARBA00009496"/>
    </source>
</evidence>
<dbReference type="EC" id="2.7.7.7" evidence="3"/>
<reference evidence="12 13" key="1">
    <citation type="submission" date="2019-08" db="EMBL/GenBank/DDBJ databases">
        <title>In-depth cultivation of the pig gut microbiome towards novel bacterial diversity and tailored functional studies.</title>
        <authorList>
            <person name="Wylensek D."/>
            <person name="Hitch T.C.A."/>
            <person name="Clavel T."/>
        </authorList>
    </citation>
    <scope>NUCLEOTIDE SEQUENCE [LARGE SCALE GENOMIC DNA]</scope>
    <source>
        <strain evidence="12 13">WCA-SAB-591-4A-A</strain>
    </source>
</reference>
<dbReference type="Pfam" id="PF02811">
    <property type="entry name" value="PHP"/>
    <property type="match status" value="1"/>
</dbReference>
<evidence type="ECO:0000313" key="12">
    <source>
        <dbReference type="EMBL" id="MST61567.1"/>
    </source>
</evidence>
<comment type="similarity">
    <text evidence="2">Belongs to the DNA polymerase type-C family. DnaE subfamily.</text>
</comment>
<dbReference type="NCBIfam" id="TIGR00594">
    <property type="entry name" value="polc"/>
    <property type="match status" value="1"/>
</dbReference>
<dbReference type="NCBIfam" id="NF005298">
    <property type="entry name" value="PRK06826.1"/>
    <property type="match status" value="1"/>
</dbReference>
<dbReference type="SMART" id="SM00481">
    <property type="entry name" value="POLIIIAc"/>
    <property type="match status" value="1"/>
</dbReference>
<evidence type="ECO:0000259" key="11">
    <source>
        <dbReference type="SMART" id="SM00481"/>
    </source>
</evidence>
<dbReference type="Gene3D" id="1.10.150.870">
    <property type="match status" value="1"/>
</dbReference>
<gene>
    <name evidence="12" type="ORF">FYJ71_01025</name>
</gene>
<keyword evidence="7" id="KW-0235">DNA replication</keyword>
<accession>A0A6N7XE44</accession>